<evidence type="ECO:0000313" key="5">
    <source>
        <dbReference type="Proteomes" id="UP000272025"/>
    </source>
</evidence>
<evidence type="ECO:0000259" key="3">
    <source>
        <dbReference type="PROSITE" id="PS50048"/>
    </source>
</evidence>
<feature type="compositionally biased region" description="Polar residues" evidence="2">
    <location>
        <begin position="944"/>
        <end position="956"/>
    </location>
</feature>
<sequence length="977" mass="108240">MSFDAGQQLPPTPVSYRPSFPPPQPISQPSPYEQTPYPHHPSPAEPIYSHVSYAATQKRKATRASQACDNCRQLKAKCDETKPCKTCREKNVECKYRDPIPKAADKAQTDMLEALAEVKSILYNVDKKISDVKRELPFLRGIKLEADAETVYPALSAPVETHVGFERTPQVAATPQHIPQPDPPHGTPQPAYTPVNEVANPMSLNDVEDANLEQTVMEDERDDIEDREPPGPAVRPGKSSIPEDHTTSAGFLLTWPPIRAMTQHLLLREGIQYPEDFPQSIEERRGVIKLFGKGEGHGRWTPQLDQHGVLDVSTENYSDPGSSPAGQADWGQIGSLSPGAQVDYKSSTLTPQGQPDFSEATVLKYIKSFEDHILSMHPILLPKHLKIWVRSFLNQTAPGDRRTLKVSGAGPSAAVAKFANSAQMQPGDAIGKRKRSPTSEPADKPRSSPGLVPGKPYRTVDNALVLAALALGKLSLHKGKVPDVAPSEYRTHSSPAVRNGYPTSPAQSSPPSHSQSSGLPSPRENSAGMPSRRPSWQGTASRTAGQSMRRNYDIIPGLEYLANATDIMGNQNGSLTLRHVQTNIFIGLYYGQLGYPIQSEKYIVDAGYALQVVMRRDLPRFQKYKKEMKSPHPSKIRENLVLLAFWTCLQLESDIVVELSLPRSGILSYEEYMPHPNLTDFNWTFLARESYLALLVLRSHGNLITKTFYSNEPPEGSRKPGEAVSLETAQAFMWSMKWVPETFKFSNTDPPATDMLTARVRAKYWGFQVITLRPFIKMILDFTERQMTEARTGAAGFPGTRPHNPREPYIDARVKLYEDIDPAIIESAKEGIFALVQSTEAFHGLKNERLILTNFFGTAMAQWGNLLVLAACFRDPFLGQFVNEGKLRTLFDRTMYWISLGAQPSSSLAIAIRMLEGLRDELFWNDPRASMSFSSSKSGHGATVHQSPGQPASTTLPHLALNDSIPNPLEQPAPISM</sequence>
<feature type="domain" description="Zn(2)-C6 fungal-type" evidence="3">
    <location>
        <begin position="67"/>
        <end position="96"/>
    </location>
</feature>
<organism evidence="4 5">
    <name type="scientific">Sodiomyces alkalinus (strain CBS 110278 / VKM F-3762 / F11)</name>
    <name type="common">Alkaliphilic filamentous fungus</name>
    <dbReference type="NCBI Taxonomy" id="1314773"/>
    <lineage>
        <taxon>Eukaryota</taxon>
        <taxon>Fungi</taxon>
        <taxon>Dikarya</taxon>
        <taxon>Ascomycota</taxon>
        <taxon>Pezizomycotina</taxon>
        <taxon>Sordariomycetes</taxon>
        <taxon>Hypocreomycetidae</taxon>
        <taxon>Glomerellales</taxon>
        <taxon>Plectosphaerellaceae</taxon>
        <taxon>Sodiomyces</taxon>
    </lineage>
</organism>
<keyword evidence="5" id="KW-1185">Reference proteome</keyword>
<dbReference type="PROSITE" id="PS00463">
    <property type="entry name" value="ZN2_CY6_FUNGAL_1"/>
    <property type="match status" value="1"/>
</dbReference>
<proteinExistence type="predicted"/>
<dbReference type="InterPro" id="IPR001138">
    <property type="entry name" value="Zn2Cys6_DnaBD"/>
</dbReference>
<name>A0A3N2Q3K5_SODAK</name>
<dbReference type="Pfam" id="PF00172">
    <property type="entry name" value="Zn_clus"/>
    <property type="match status" value="1"/>
</dbReference>
<reference evidence="4 5" key="1">
    <citation type="journal article" date="2018" name="Mol. Ecol.">
        <title>The obligate alkalophilic soda-lake fungus Sodiomyces alkalinus has shifted to a protein diet.</title>
        <authorList>
            <person name="Grum-Grzhimaylo A.A."/>
            <person name="Falkoski D.L."/>
            <person name="van den Heuvel J."/>
            <person name="Valero-Jimenez C.A."/>
            <person name="Min B."/>
            <person name="Choi I.G."/>
            <person name="Lipzen A."/>
            <person name="Daum C.G."/>
            <person name="Aanen D.K."/>
            <person name="Tsang A."/>
            <person name="Henrissat B."/>
            <person name="Bilanenko E.N."/>
            <person name="de Vries R.P."/>
            <person name="van Kan J.A.L."/>
            <person name="Grigoriev I.V."/>
            <person name="Debets A.J.M."/>
        </authorList>
    </citation>
    <scope>NUCLEOTIDE SEQUENCE [LARGE SCALE GENOMIC DNA]</scope>
    <source>
        <strain evidence="4 5">F11</strain>
    </source>
</reference>
<dbReference type="RefSeq" id="XP_028469146.1">
    <property type="nucleotide sequence ID" value="XM_028607752.1"/>
</dbReference>
<dbReference type="GO" id="GO:0000981">
    <property type="term" value="F:DNA-binding transcription factor activity, RNA polymerase II-specific"/>
    <property type="evidence" value="ECO:0007669"/>
    <property type="project" value="InterPro"/>
</dbReference>
<dbReference type="Proteomes" id="UP000272025">
    <property type="component" value="Unassembled WGS sequence"/>
</dbReference>
<dbReference type="AlphaFoldDB" id="A0A3N2Q3K5"/>
<dbReference type="InterPro" id="IPR036864">
    <property type="entry name" value="Zn2-C6_fun-type_DNA-bd_sf"/>
</dbReference>
<feature type="compositionally biased region" description="Polar residues" evidence="2">
    <location>
        <begin position="534"/>
        <end position="548"/>
    </location>
</feature>
<dbReference type="OrthoDB" id="5244761at2759"/>
<feature type="region of interest" description="Disordered" evidence="2">
    <location>
        <begin position="1"/>
        <end position="49"/>
    </location>
</feature>
<dbReference type="GeneID" id="39576230"/>
<dbReference type="InterPro" id="IPR053181">
    <property type="entry name" value="EcdB-like_regulator"/>
</dbReference>
<accession>A0A3N2Q3K5</accession>
<dbReference type="CDD" id="cd00067">
    <property type="entry name" value="GAL4"/>
    <property type="match status" value="1"/>
</dbReference>
<evidence type="ECO:0000256" key="2">
    <source>
        <dbReference type="SAM" id="MobiDB-lite"/>
    </source>
</evidence>
<dbReference type="SUPFAM" id="SSF57701">
    <property type="entry name" value="Zn2/Cys6 DNA-binding domain"/>
    <property type="match status" value="1"/>
</dbReference>
<dbReference type="PANTHER" id="PTHR47785:SF4">
    <property type="entry name" value="ZN(II)2CYS6 TRANSCRIPTION FACTOR (EUROFUNG)"/>
    <property type="match status" value="1"/>
</dbReference>
<evidence type="ECO:0000313" key="4">
    <source>
        <dbReference type="EMBL" id="ROT41340.1"/>
    </source>
</evidence>
<feature type="region of interest" description="Disordered" evidence="2">
    <location>
        <begin position="219"/>
        <end position="244"/>
    </location>
</feature>
<feature type="region of interest" description="Disordered" evidence="2">
    <location>
        <begin position="171"/>
        <end position="191"/>
    </location>
</feature>
<feature type="region of interest" description="Disordered" evidence="2">
    <location>
        <begin position="483"/>
        <end position="548"/>
    </location>
</feature>
<dbReference type="EMBL" id="ML119052">
    <property type="protein sequence ID" value="ROT41340.1"/>
    <property type="molecule type" value="Genomic_DNA"/>
</dbReference>
<dbReference type="GO" id="GO:0008270">
    <property type="term" value="F:zinc ion binding"/>
    <property type="evidence" value="ECO:0007669"/>
    <property type="project" value="InterPro"/>
</dbReference>
<dbReference type="SMART" id="SM00066">
    <property type="entry name" value="GAL4"/>
    <property type="match status" value="1"/>
</dbReference>
<feature type="compositionally biased region" description="Pro residues" evidence="2">
    <location>
        <begin position="178"/>
        <end position="187"/>
    </location>
</feature>
<feature type="compositionally biased region" description="Pro residues" evidence="2">
    <location>
        <begin position="19"/>
        <end position="28"/>
    </location>
</feature>
<feature type="compositionally biased region" description="Polar residues" evidence="2">
    <location>
        <begin position="313"/>
        <end position="325"/>
    </location>
</feature>
<feature type="region of interest" description="Disordered" evidence="2">
    <location>
        <begin position="418"/>
        <end position="456"/>
    </location>
</feature>
<evidence type="ECO:0000256" key="1">
    <source>
        <dbReference type="ARBA" id="ARBA00023242"/>
    </source>
</evidence>
<dbReference type="STRING" id="1314773.A0A3N2Q3K5"/>
<feature type="compositionally biased region" description="Low complexity" evidence="2">
    <location>
        <begin position="502"/>
        <end position="522"/>
    </location>
</feature>
<dbReference type="PROSITE" id="PS50048">
    <property type="entry name" value="ZN2_CY6_FUNGAL_2"/>
    <property type="match status" value="1"/>
</dbReference>
<protein>
    <recommendedName>
        <fullName evidence="3">Zn(2)-C6 fungal-type domain-containing protein</fullName>
    </recommendedName>
</protein>
<gene>
    <name evidence="4" type="ORF">SODALDRAFT_271152</name>
</gene>
<keyword evidence="1" id="KW-0539">Nucleus</keyword>
<feature type="region of interest" description="Disordered" evidence="2">
    <location>
        <begin position="312"/>
        <end position="334"/>
    </location>
</feature>
<dbReference type="Gene3D" id="4.10.240.10">
    <property type="entry name" value="Zn(2)-C6 fungal-type DNA-binding domain"/>
    <property type="match status" value="1"/>
</dbReference>
<dbReference type="PANTHER" id="PTHR47785">
    <property type="entry name" value="ZN(II)2CYS6 TRANSCRIPTION FACTOR (EUROFUNG)-RELATED-RELATED"/>
    <property type="match status" value="1"/>
</dbReference>
<feature type="region of interest" description="Disordered" evidence="2">
    <location>
        <begin position="934"/>
        <end position="977"/>
    </location>
</feature>